<accession>A0A8W7PH32</accession>
<proteinExistence type="predicted"/>
<evidence type="ECO:0000313" key="1">
    <source>
        <dbReference type="EnsemblMetazoa" id="ACOM031350-PA.1"/>
    </source>
</evidence>
<protein>
    <submittedName>
        <fullName evidence="1">Uncharacterized protein</fullName>
    </submittedName>
</protein>
<organism evidence="1">
    <name type="scientific">Anopheles coluzzii</name>
    <name type="common">African malaria mosquito</name>
    <dbReference type="NCBI Taxonomy" id="1518534"/>
    <lineage>
        <taxon>Eukaryota</taxon>
        <taxon>Metazoa</taxon>
        <taxon>Ecdysozoa</taxon>
        <taxon>Arthropoda</taxon>
        <taxon>Hexapoda</taxon>
        <taxon>Insecta</taxon>
        <taxon>Pterygota</taxon>
        <taxon>Neoptera</taxon>
        <taxon>Endopterygota</taxon>
        <taxon>Diptera</taxon>
        <taxon>Nematocera</taxon>
        <taxon>Culicoidea</taxon>
        <taxon>Culicidae</taxon>
        <taxon>Anophelinae</taxon>
        <taxon>Anopheles</taxon>
    </lineage>
</organism>
<name>A0A8W7PH32_ANOCL</name>
<dbReference type="EnsemblMetazoa" id="ACOM031350-RA">
    <property type="protein sequence ID" value="ACOM031350-PA.1"/>
    <property type="gene ID" value="ACOM031350"/>
</dbReference>
<reference evidence="1" key="1">
    <citation type="submission" date="2022-08" db="UniProtKB">
        <authorList>
            <consortium name="EnsemblMetazoa"/>
        </authorList>
    </citation>
    <scope>IDENTIFICATION</scope>
</reference>
<dbReference type="AlphaFoldDB" id="A0A8W7PH32"/>
<sequence length="270" mass="29154">MAITIHIVHIYSENCCVSTPPPVLASTLKPAFSSRVSTWMELSLQYPFSGNRITCRPSNWFQAAPVRASRIAWFVSGNTSSRTARSAEISMRSPRSGEMCSATTSWLAVSVCTVPLHLLRLPPPNGGIPFPLRCRSFFSSSICLIIAIVPPTSMCTGAVYLDAAATHGMPVICLWFAWWYPLPTPVTAGETAGIGGVGVGDDEFEMVGDVVGEVLILICVAVNRRVADRSRGSSGFTSRSAARSRDLPQVRSAPAMHGLWDQQLAKPIRS</sequence>
<dbReference type="Proteomes" id="UP000075882">
    <property type="component" value="Unassembled WGS sequence"/>
</dbReference>